<protein>
    <submittedName>
        <fullName evidence="1">DNA-directed RNA polymerase subunit beta</fullName>
    </submittedName>
</protein>
<accession>A0A9D1YWA7</accession>
<comment type="caution">
    <text evidence="1">The sequence shown here is derived from an EMBL/GenBank/DDBJ whole genome shotgun (WGS) entry which is preliminary data.</text>
</comment>
<keyword evidence="1" id="KW-0240">DNA-directed RNA polymerase</keyword>
<dbReference type="EMBL" id="DXDC01000352">
    <property type="protein sequence ID" value="HIY66923.1"/>
    <property type="molecule type" value="Genomic_DNA"/>
</dbReference>
<dbReference type="GO" id="GO:0000428">
    <property type="term" value="C:DNA-directed RNA polymerase complex"/>
    <property type="evidence" value="ECO:0007669"/>
    <property type="project" value="UniProtKB-KW"/>
</dbReference>
<organism evidence="1 2">
    <name type="scientific">Candidatus Agrococcus pullicola</name>
    <dbReference type="NCBI Taxonomy" id="2838429"/>
    <lineage>
        <taxon>Bacteria</taxon>
        <taxon>Bacillati</taxon>
        <taxon>Actinomycetota</taxon>
        <taxon>Actinomycetes</taxon>
        <taxon>Micrococcales</taxon>
        <taxon>Microbacteriaceae</taxon>
        <taxon>Agrococcus</taxon>
    </lineage>
</organism>
<name>A0A9D1YWA7_9MICO</name>
<keyword evidence="1" id="KW-0804">Transcription</keyword>
<reference evidence="1" key="2">
    <citation type="submission" date="2021-04" db="EMBL/GenBank/DDBJ databases">
        <authorList>
            <person name="Gilroy R."/>
        </authorList>
    </citation>
    <scope>NUCLEOTIDE SEQUENCE</scope>
    <source>
        <strain evidence="1">ChiGjej1B1-98</strain>
    </source>
</reference>
<sequence>MSEHRRPVQFDSAWFEQFEGDVDPALRTQLAHDTATALLTRVRSGAGSEESKRVLQRIQLLAREDGIDSVAELWSQAPEHSLPGALWRIHLVSTMIAQRTDETATLFTAGVSRLETVDAAVAGVETPTGPEQMVELSDKILHGVFAGDFALALERSASFCRVVASGALETADELDALDDDRATELTRKARTLIEIAQDFERCAQLWRIDDLH</sequence>
<gene>
    <name evidence="1" type="ORF">H9830_11685</name>
</gene>
<evidence type="ECO:0000313" key="2">
    <source>
        <dbReference type="Proteomes" id="UP000824005"/>
    </source>
</evidence>
<dbReference type="Proteomes" id="UP000824005">
    <property type="component" value="Unassembled WGS sequence"/>
</dbReference>
<reference evidence="1" key="1">
    <citation type="journal article" date="2021" name="PeerJ">
        <title>Extensive microbial diversity within the chicken gut microbiome revealed by metagenomics and culture.</title>
        <authorList>
            <person name="Gilroy R."/>
            <person name="Ravi A."/>
            <person name="Getino M."/>
            <person name="Pursley I."/>
            <person name="Horton D.L."/>
            <person name="Alikhan N.F."/>
            <person name="Baker D."/>
            <person name="Gharbi K."/>
            <person name="Hall N."/>
            <person name="Watson M."/>
            <person name="Adriaenssens E.M."/>
            <person name="Foster-Nyarko E."/>
            <person name="Jarju S."/>
            <person name="Secka A."/>
            <person name="Antonio M."/>
            <person name="Oren A."/>
            <person name="Chaudhuri R.R."/>
            <person name="La Ragione R."/>
            <person name="Hildebrand F."/>
            <person name="Pallen M.J."/>
        </authorList>
    </citation>
    <scope>NUCLEOTIDE SEQUENCE</scope>
    <source>
        <strain evidence="1">ChiGjej1B1-98</strain>
    </source>
</reference>
<dbReference type="AlphaFoldDB" id="A0A9D1YWA7"/>
<proteinExistence type="predicted"/>
<evidence type="ECO:0000313" key="1">
    <source>
        <dbReference type="EMBL" id="HIY66923.1"/>
    </source>
</evidence>